<dbReference type="Pfam" id="PF03807">
    <property type="entry name" value="F420_oxidored"/>
    <property type="match status" value="1"/>
</dbReference>
<comment type="function">
    <text evidence="8">Catalyzes the reduction of 1-pyrroline-5-carboxylate (PCA) to L-proline.</text>
</comment>
<organism evidence="13 14">
    <name type="scientific">Sandaracinus amylolyticus</name>
    <dbReference type="NCBI Taxonomy" id="927083"/>
    <lineage>
        <taxon>Bacteria</taxon>
        <taxon>Pseudomonadati</taxon>
        <taxon>Myxococcota</taxon>
        <taxon>Polyangia</taxon>
        <taxon>Polyangiales</taxon>
        <taxon>Sandaracinaceae</taxon>
        <taxon>Sandaracinus</taxon>
    </lineage>
</organism>
<comment type="pathway">
    <text evidence="8">Amino-acid biosynthesis; L-proline biosynthesis; L-proline from L-glutamate 5-semialdehyde: step 1/1.</text>
</comment>
<evidence type="ECO:0000256" key="5">
    <source>
        <dbReference type="ARBA" id="ARBA00022650"/>
    </source>
</evidence>
<feature type="binding site" evidence="10">
    <location>
        <position position="63"/>
    </location>
    <ligand>
        <name>NADPH</name>
        <dbReference type="ChEBI" id="CHEBI:57783"/>
    </ligand>
</feature>
<dbReference type="InterPro" id="IPR008927">
    <property type="entry name" value="6-PGluconate_DH-like_C_sf"/>
</dbReference>
<sequence length="282" mass="29202">MGHATKIDKRIAFLGAGNMAGALVRGLLASGAVDAQQIWCVDVRPERLDELGKKHGVRVGRSNREAAAWADVVFLATKPQVFDRLLPEVAEGIRSEALAVSIAAGIPIAAIEARLPPGARVVRTMPNTPAIVDAGATAIAAGTHATPDDLALVKRIFDDIGISVVLDEMLLDAVTGLSGSGPAYIFLIIEALADAGVKVGLHRDSAQLLAAQTVLGSAKLLIETGEHPGRLKDMVTSPGGTAIAGLHTLEAGGLRKTLMDAVETATARARQLGEDASKKLGK</sequence>
<dbReference type="PIRSF" id="PIRSF000193">
    <property type="entry name" value="Pyrrol-5-carb_rd"/>
    <property type="match status" value="1"/>
</dbReference>
<gene>
    <name evidence="8" type="primary">proC</name>
    <name evidence="13" type="ORF">DB32_002326</name>
</gene>
<dbReference type="InterPro" id="IPR029036">
    <property type="entry name" value="P5CR_dimer"/>
</dbReference>
<dbReference type="SUPFAM" id="SSF48179">
    <property type="entry name" value="6-phosphogluconate dehydrogenase C-terminal domain-like"/>
    <property type="match status" value="1"/>
</dbReference>
<dbReference type="AlphaFoldDB" id="A0A0F6W1X3"/>
<dbReference type="Pfam" id="PF14748">
    <property type="entry name" value="P5CR_dimer"/>
    <property type="match status" value="1"/>
</dbReference>
<feature type="domain" description="Pyrroline-5-carboxylate reductase dimerisation" evidence="12">
    <location>
        <begin position="168"/>
        <end position="272"/>
    </location>
</feature>
<dbReference type="GO" id="GO:0004735">
    <property type="term" value="F:pyrroline-5-carboxylate reductase activity"/>
    <property type="evidence" value="ECO:0007669"/>
    <property type="project" value="UniProtKB-UniRule"/>
</dbReference>
<evidence type="ECO:0000313" key="13">
    <source>
        <dbReference type="EMBL" id="AKF05177.1"/>
    </source>
</evidence>
<dbReference type="FunFam" id="3.40.50.720:FF:000190">
    <property type="entry name" value="Pyrroline-5-carboxylate reductase"/>
    <property type="match status" value="1"/>
</dbReference>
<dbReference type="Gene3D" id="3.40.50.720">
    <property type="entry name" value="NAD(P)-binding Rossmann-like Domain"/>
    <property type="match status" value="1"/>
</dbReference>
<keyword evidence="7 8" id="KW-0560">Oxidoreductase</keyword>
<comment type="catalytic activity">
    <reaction evidence="8">
        <text>L-proline + NADP(+) = (S)-1-pyrroline-5-carboxylate + NADPH + 2 H(+)</text>
        <dbReference type="Rhea" id="RHEA:14109"/>
        <dbReference type="ChEBI" id="CHEBI:15378"/>
        <dbReference type="ChEBI" id="CHEBI:17388"/>
        <dbReference type="ChEBI" id="CHEBI:57783"/>
        <dbReference type="ChEBI" id="CHEBI:58349"/>
        <dbReference type="ChEBI" id="CHEBI:60039"/>
        <dbReference type="EC" id="1.5.1.2"/>
    </reaction>
</comment>
<dbReference type="SUPFAM" id="SSF51735">
    <property type="entry name" value="NAD(P)-binding Rossmann-fold domains"/>
    <property type="match status" value="1"/>
</dbReference>
<keyword evidence="6 8" id="KW-0521">NADP</keyword>
<evidence type="ECO:0000256" key="7">
    <source>
        <dbReference type="ARBA" id="ARBA00023002"/>
    </source>
</evidence>
<dbReference type="HAMAP" id="MF_01925">
    <property type="entry name" value="P5C_reductase"/>
    <property type="match status" value="1"/>
</dbReference>
<dbReference type="KEGG" id="samy:DB32_002326"/>
<evidence type="ECO:0000256" key="9">
    <source>
        <dbReference type="NCBIfam" id="TIGR00112"/>
    </source>
</evidence>
<evidence type="ECO:0000256" key="8">
    <source>
        <dbReference type="HAMAP-Rule" id="MF_01925"/>
    </source>
</evidence>
<feature type="binding site" evidence="10">
    <location>
        <begin position="76"/>
        <end position="79"/>
    </location>
    <ligand>
        <name>NADP(+)</name>
        <dbReference type="ChEBI" id="CHEBI:58349"/>
    </ligand>
</feature>
<dbReference type="FunFam" id="1.10.3730.10:FF:000001">
    <property type="entry name" value="Pyrroline-5-carboxylate reductase"/>
    <property type="match status" value="1"/>
</dbReference>
<dbReference type="UniPathway" id="UPA00098">
    <property type="reaction ID" value="UER00361"/>
</dbReference>
<comment type="similarity">
    <text evidence="2 8">Belongs to the pyrroline-5-carboxylate reductase family.</text>
</comment>
<reference evidence="13 14" key="1">
    <citation type="submission" date="2015-03" db="EMBL/GenBank/DDBJ databases">
        <title>Genome assembly of Sandaracinus amylolyticus DSM 53668.</title>
        <authorList>
            <person name="Sharma G."/>
            <person name="Subramanian S."/>
        </authorList>
    </citation>
    <scope>NUCLEOTIDE SEQUENCE [LARGE SCALE GENOMIC DNA]</scope>
    <source>
        <strain evidence="13 14">DSM 53668</strain>
    </source>
</reference>
<comment type="catalytic activity">
    <reaction evidence="8">
        <text>L-proline + NAD(+) = (S)-1-pyrroline-5-carboxylate + NADH + 2 H(+)</text>
        <dbReference type="Rhea" id="RHEA:14105"/>
        <dbReference type="ChEBI" id="CHEBI:15378"/>
        <dbReference type="ChEBI" id="CHEBI:17388"/>
        <dbReference type="ChEBI" id="CHEBI:57540"/>
        <dbReference type="ChEBI" id="CHEBI:57945"/>
        <dbReference type="ChEBI" id="CHEBI:60039"/>
        <dbReference type="EC" id="1.5.1.2"/>
    </reaction>
</comment>
<comment type="subcellular location">
    <subcellularLocation>
        <location evidence="1 8">Cytoplasm</location>
    </subcellularLocation>
</comment>
<dbReference type="PANTHER" id="PTHR11645:SF0">
    <property type="entry name" value="PYRROLINE-5-CARBOXYLATE REDUCTASE 3"/>
    <property type="match status" value="1"/>
</dbReference>
<dbReference type="NCBIfam" id="TIGR00112">
    <property type="entry name" value="proC"/>
    <property type="match status" value="1"/>
</dbReference>
<dbReference type="OrthoDB" id="9805754at2"/>
<dbReference type="EC" id="1.5.1.2" evidence="8 9"/>
<evidence type="ECO:0000256" key="10">
    <source>
        <dbReference type="PIRSR" id="PIRSR000193-1"/>
    </source>
</evidence>
<evidence type="ECO:0000256" key="4">
    <source>
        <dbReference type="ARBA" id="ARBA00022605"/>
    </source>
</evidence>
<dbReference type="Gene3D" id="1.10.3730.10">
    <property type="entry name" value="ProC C-terminal domain-like"/>
    <property type="match status" value="1"/>
</dbReference>
<dbReference type="EMBL" id="CP011125">
    <property type="protein sequence ID" value="AKF05177.1"/>
    <property type="molecule type" value="Genomic_DNA"/>
</dbReference>
<proteinExistence type="inferred from homology"/>
<evidence type="ECO:0000259" key="12">
    <source>
        <dbReference type="Pfam" id="PF14748"/>
    </source>
</evidence>
<accession>A0A0F6W1X3</accession>
<dbReference type="InterPro" id="IPR000304">
    <property type="entry name" value="Pyrroline-COOH_reductase"/>
</dbReference>
<evidence type="ECO:0000256" key="6">
    <source>
        <dbReference type="ARBA" id="ARBA00022857"/>
    </source>
</evidence>
<dbReference type="PANTHER" id="PTHR11645">
    <property type="entry name" value="PYRROLINE-5-CARBOXYLATE REDUCTASE"/>
    <property type="match status" value="1"/>
</dbReference>
<name>A0A0F6W1X3_9BACT</name>
<feature type="binding site" evidence="10">
    <location>
        <begin position="14"/>
        <end position="19"/>
    </location>
    <ligand>
        <name>NADP(+)</name>
        <dbReference type="ChEBI" id="CHEBI:58349"/>
    </ligand>
</feature>
<dbReference type="Proteomes" id="UP000034883">
    <property type="component" value="Chromosome"/>
</dbReference>
<keyword evidence="3 8" id="KW-0963">Cytoplasm</keyword>
<feature type="domain" description="Pyrroline-5-carboxylate reductase catalytic N-terminal" evidence="11">
    <location>
        <begin position="10"/>
        <end position="105"/>
    </location>
</feature>
<evidence type="ECO:0000259" key="11">
    <source>
        <dbReference type="Pfam" id="PF03807"/>
    </source>
</evidence>
<keyword evidence="5 8" id="KW-0641">Proline biosynthesis</keyword>
<dbReference type="InterPro" id="IPR036291">
    <property type="entry name" value="NAD(P)-bd_dom_sf"/>
</dbReference>
<dbReference type="GO" id="GO:0005737">
    <property type="term" value="C:cytoplasm"/>
    <property type="evidence" value="ECO:0007669"/>
    <property type="project" value="UniProtKB-SubCell"/>
</dbReference>
<dbReference type="GO" id="GO:0055129">
    <property type="term" value="P:L-proline biosynthetic process"/>
    <property type="evidence" value="ECO:0007669"/>
    <property type="project" value="UniProtKB-UniRule"/>
</dbReference>
<evidence type="ECO:0000256" key="3">
    <source>
        <dbReference type="ARBA" id="ARBA00022490"/>
    </source>
</evidence>
<evidence type="ECO:0000256" key="1">
    <source>
        <dbReference type="ARBA" id="ARBA00004496"/>
    </source>
</evidence>
<dbReference type="STRING" id="927083.DB32_002326"/>
<evidence type="ECO:0000313" key="14">
    <source>
        <dbReference type="Proteomes" id="UP000034883"/>
    </source>
</evidence>
<keyword evidence="4 8" id="KW-0028">Amino-acid biosynthesis</keyword>
<evidence type="ECO:0000256" key="2">
    <source>
        <dbReference type="ARBA" id="ARBA00005525"/>
    </source>
</evidence>
<dbReference type="InterPro" id="IPR028939">
    <property type="entry name" value="P5C_Rdtase_cat_N"/>
</dbReference>
<dbReference type="RefSeq" id="WP_053232443.1">
    <property type="nucleotide sequence ID" value="NZ_CP011125.1"/>
</dbReference>
<keyword evidence="14" id="KW-1185">Reference proteome</keyword>
<protein>
    <recommendedName>
        <fullName evidence="8 9">Pyrroline-5-carboxylate reductase</fullName>
        <shortName evidence="8">P5C reductase</shortName>
        <shortName evidence="8">P5CR</shortName>
        <ecNumber evidence="8 9">1.5.1.2</ecNumber>
    </recommendedName>
    <alternativeName>
        <fullName evidence="8">PCA reductase</fullName>
    </alternativeName>
</protein>